<dbReference type="KEGG" id="cei:CEPID_07005"/>
<evidence type="ECO:0000256" key="4">
    <source>
        <dbReference type="ARBA" id="ARBA00023136"/>
    </source>
</evidence>
<reference evidence="8 9" key="1">
    <citation type="submission" date="2015-05" db="EMBL/GenBank/DDBJ databases">
        <title>Complete genome sequence of Corynebacterium epidermidicanis DSM 45586, isolated from the skin of a dog suffering from pruritus.</title>
        <authorList>
            <person name="Ruckert C."/>
            <person name="Albersmeier A."/>
            <person name="Winkler A."/>
            <person name="Tauch A."/>
        </authorList>
    </citation>
    <scope>NUCLEOTIDE SEQUENCE [LARGE SCALE GENOMIC DNA]</scope>
    <source>
        <strain evidence="8 9">DSM 45586</strain>
    </source>
</reference>
<accession>A0A0G3GQ26</accession>
<dbReference type="OrthoDB" id="9811483at2"/>
<evidence type="ECO:0000256" key="2">
    <source>
        <dbReference type="ARBA" id="ARBA00022692"/>
    </source>
</evidence>
<keyword evidence="3 5" id="KW-1133">Transmembrane helix</keyword>
<protein>
    <submittedName>
        <fullName evidence="8">YhgE/Pip-like protein</fullName>
    </submittedName>
</protein>
<feature type="domain" description="ABC-2 type transporter transmembrane" evidence="6">
    <location>
        <begin position="476"/>
        <end position="622"/>
    </location>
</feature>
<dbReference type="InterPro" id="IPR017501">
    <property type="entry name" value="Phage_infect_YhgE_C"/>
</dbReference>
<dbReference type="PANTHER" id="PTHR43077">
    <property type="entry name" value="TRANSPORT PERMEASE YVFS-RELATED"/>
    <property type="match status" value="1"/>
</dbReference>
<evidence type="ECO:0000256" key="1">
    <source>
        <dbReference type="ARBA" id="ARBA00004141"/>
    </source>
</evidence>
<evidence type="ECO:0000256" key="5">
    <source>
        <dbReference type="SAM" id="Phobius"/>
    </source>
</evidence>
<keyword evidence="2 5" id="KW-0812">Transmembrane</keyword>
<dbReference type="GO" id="GO:0016020">
    <property type="term" value="C:membrane"/>
    <property type="evidence" value="ECO:0007669"/>
    <property type="project" value="UniProtKB-SubCell"/>
</dbReference>
<dbReference type="AlphaFoldDB" id="A0A0G3GQ26"/>
<evidence type="ECO:0000259" key="6">
    <source>
        <dbReference type="Pfam" id="PF01061"/>
    </source>
</evidence>
<name>A0A0G3GQ26_9CORY</name>
<dbReference type="PANTHER" id="PTHR43077:SF5">
    <property type="entry name" value="PHAGE INFECTION PROTEIN"/>
    <property type="match status" value="1"/>
</dbReference>
<keyword evidence="4 5" id="KW-0472">Membrane</keyword>
<organism evidence="8 9">
    <name type="scientific">Corynebacterium epidermidicanis</name>
    <dbReference type="NCBI Taxonomy" id="1050174"/>
    <lineage>
        <taxon>Bacteria</taxon>
        <taxon>Bacillati</taxon>
        <taxon>Actinomycetota</taxon>
        <taxon>Actinomycetes</taxon>
        <taxon>Mycobacteriales</taxon>
        <taxon>Corynebacteriaceae</taxon>
        <taxon>Corynebacterium</taxon>
    </lineage>
</organism>
<dbReference type="Proteomes" id="UP000035368">
    <property type="component" value="Chromosome"/>
</dbReference>
<sequence length="673" mass="70076">MNLFHFGTEIRRFAHGKLPKAAFAVLVLLPLIFGGLFPWAYWDPIGGMKDMPVAIVNSDEGADILGQHINAGAEIQSELLKNDRVNFISATAEEASRGVADGTFYFALELPTDFSRSVASVQSDNPHPAKLNTIYNNTNGLIATALGNQVTNQVVSTVDAELGSQVTDKLLVGFNTIGAGMQQAAEGSGKLHDGVGTAREGADKLATGSGELAKGANELDQGAAKLATGAAELDQGIKKASAGATQLNTGMTKLGGATDQLGNGASQISAGVDQIVSLAQNAGTAQAQLTAPLVNISTQLKTLDVPAALDLAAQVDGLIAQANSQGVGPDSDIQAKLTQLKNGAATLAFQLSDPTAEYRAGLAQATDASAQLAQGLTQLSDGSGKLVVGTQTLNDGTTKLAGGASQLTVGANALRDGLVQLDEGSGELSLKLSDGAQKVPELSDTRRAETSQVIGKSVITSNTGQELTKFGVGLTPFFASLAMFMGGTIMFLVLRPFQRRAVDSGMFPVRAALASWFPAITIGCLQATAVWAVLTFLLGVNAAHSLGLWIALCGISISFVSLTQSINALLGPSAGRVVCLVLMALQLVSSGGLYPPETQPKFLQWFHTFDPITYSVNLIRQMIIGSNSALDHRLGQSITVLVAVFVAGLTISSLCAYRDRLIPQRKLHPELKI</sequence>
<dbReference type="STRING" id="1050174.CEPID_07005"/>
<feature type="transmembrane region" description="Helical" evidence="5">
    <location>
        <begin position="638"/>
        <end position="657"/>
    </location>
</feature>
<dbReference type="SUPFAM" id="SSF58104">
    <property type="entry name" value="Methyl-accepting chemotaxis protein (MCP) signaling domain"/>
    <property type="match status" value="1"/>
</dbReference>
<dbReference type="PATRIC" id="fig|1050174.4.peg.1418"/>
<dbReference type="PRINTS" id="PR01656">
    <property type="entry name" value="VACCYTOTOXIN"/>
</dbReference>
<dbReference type="GO" id="GO:0140359">
    <property type="term" value="F:ABC-type transporter activity"/>
    <property type="evidence" value="ECO:0007669"/>
    <property type="project" value="InterPro"/>
</dbReference>
<dbReference type="EMBL" id="CP011541">
    <property type="protein sequence ID" value="AKK03259.1"/>
    <property type="molecule type" value="Genomic_DNA"/>
</dbReference>
<dbReference type="InterPro" id="IPR003842">
    <property type="entry name" value="Vacuolating_cytotoxin"/>
</dbReference>
<dbReference type="InterPro" id="IPR017500">
    <property type="entry name" value="Phage_infect_YhgE_N"/>
</dbReference>
<feature type="transmembrane region" description="Helical" evidence="5">
    <location>
        <begin position="577"/>
        <end position="595"/>
    </location>
</feature>
<dbReference type="Gene3D" id="1.10.287.950">
    <property type="entry name" value="Methyl-accepting chemotaxis protein"/>
    <property type="match status" value="1"/>
</dbReference>
<dbReference type="Pfam" id="PF12698">
    <property type="entry name" value="ABC2_membrane_3"/>
    <property type="match status" value="1"/>
</dbReference>
<keyword evidence="9" id="KW-1185">Reference proteome</keyword>
<dbReference type="InterPro" id="IPR051328">
    <property type="entry name" value="T7SS_ABC-Transporter"/>
</dbReference>
<feature type="domain" description="ABC-2 type transporter transmembrane" evidence="7">
    <location>
        <begin position="25"/>
        <end position="162"/>
    </location>
</feature>
<evidence type="ECO:0000313" key="8">
    <source>
        <dbReference type="EMBL" id="AKK03259.1"/>
    </source>
</evidence>
<evidence type="ECO:0000313" key="9">
    <source>
        <dbReference type="Proteomes" id="UP000035368"/>
    </source>
</evidence>
<evidence type="ECO:0000259" key="7">
    <source>
        <dbReference type="Pfam" id="PF12698"/>
    </source>
</evidence>
<gene>
    <name evidence="8" type="ORF">CEPID_07005</name>
</gene>
<feature type="transmembrane region" description="Helical" evidence="5">
    <location>
        <begin position="515"/>
        <end position="540"/>
    </location>
</feature>
<dbReference type="RefSeq" id="WP_047240323.1">
    <property type="nucleotide sequence ID" value="NZ_CP011541.1"/>
</dbReference>
<dbReference type="Pfam" id="PF01061">
    <property type="entry name" value="ABC2_membrane"/>
    <property type="match status" value="1"/>
</dbReference>
<proteinExistence type="predicted"/>
<dbReference type="InterPro" id="IPR013525">
    <property type="entry name" value="ABC2_TM"/>
</dbReference>
<feature type="transmembrane region" description="Helical" evidence="5">
    <location>
        <begin position="21"/>
        <end position="42"/>
    </location>
</feature>
<evidence type="ECO:0000256" key="3">
    <source>
        <dbReference type="ARBA" id="ARBA00022989"/>
    </source>
</evidence>
<dbReference type="GO" id="GO:0005576">
    <property type="term" value="C:extracellular region"/>
    <property type="evidence" value="ECO:0007669"/>
    <property type="project" value="InterPro"/>
</dbReference>
<dbReference type="InterPro" id="IPR023908">
    <property type="entry name" value="xxxLxxG_rpt"/>
</dbReference>
<feature type="transmembrane region" description="Helical" evidence="5">
    <location>
        <begin position="546"/>
        <end position="570"/>
    </location>
</feature>
<dbReference type="Gene3D" id="3.40.1710.10">
    <property type="entry name" value="abc type-2 transporter like domain"/>
    <property type="match status" value="1"/>
</dbReference>
<dbReference type="NCBIfam" id="TIGR03057">
    <property type="entry name" value="xxxLxxG_by_4"/>
    <property type="match status" value="4"/>
</dbReference>
<feature type="transmembrane region" description="Helical" evidence="5">
    <location>
        <begin position="470"/>
        <end position="494"/>
    </location>
</feature>
<dbReference type="NCBIfam" id="TIGR03062">
    <property type="entry name" value="pip_yhgE_Cterm"/>
    <property type="match status" value="1"/>
</dbReference>
<comment type="subcellular location">
    <subcellularLocation>
        <location evidence="1">Membrane</location>
        <topology evidence="1">Multi-pass membrane protein</topology>
    </subcellularLocation>
</comment>
<dbReference type="NCBIfam" id="TIGR03061">
    <property type="entry name" value="pip_yhgE_Nterm"/>
    <property type="match status" value="1"/>
</dbReference>